<dbReference type="GO" id="GO:0004591">
    <property type="term" value="F:oxoglutarate dehydrogenase (succinyl-transferring) activity"/>
    <property type="evidence" value="ECO:0007669"/>
    <property type="project" value="TreeGrafter"/>
</dbReference>
<dbReference type="PANTHER" id="PTHR23152:SF4">
    <property type="entry name" value="2-OXOADIPATE DEHYDROGENASE COMPLEX COMPONENT E1"/>
    <property type="match status" value="1"/>
</dbReference>
<dbReference type="InterPro" id="IPR001017">
    <property type="entry name" value="DH_E1"/>
</dbReference>
<dbReference type="Proteomes" id="UP000716291">
    <property type="component" value="Unassembled WGS sequence"/>
</dbReference>
<evidence type="ECO:0000256" key="3">
    <source>
        <dbReference type="ARBA" id="ARBA00023002"/>
    </source>
</evidence>
<dbReference type="InterPro" id="IPR011603">
    <property type="entry name" value="2oxoglutarate_DH_E1"/>
</dbReference>
<comment type="cofactor">
    <cofactor evidence="1">
        <name>thiamine diphosphate</name>
        <dbReference type="ChEBI" id="CHEBI:58937"/>
    </cofactor>
</comment>
<evidence type="ECO:0000313" key="7">
    <source>
        <dbReference type="Proteomes" id="UP000716291"/>
    </source>
</evidence>
<dbReference type="GO" id="GO:0005829">
    <property type="term" value="C:cytosol"/>
    <property type="evidence" value="ECO:0007669"/>
    <property type="project" value="TreeGrafter"/>
</dbReference>
<evidence type="ECO:0000256" key="4">
    <source>
        <dbReference type="ARBA" id="ARBA00023052"/>
    </source>
</evidence>
<evidence type="ECO:0000313" key="6">
    <source>
        <dbReference type="EMBL" id="KAG1283570.1"/>
    </source>
</evidence>
<dbReference type="Pfam" id="PF00676">
    <property type="entry name" value="E1_dh"/>
    <property type="match status" value="1"/>
</dbReference>
<dbReference type="GO" id="GO:0006099">
    <property type="term" value="P:tricarboxylic acid cycle"/>
    <property type="evidence" value="ECO:0007669"/>
    <property type="project" value="TreeGrafter"/>
</dbReference>
<keyword evidence="7" id="KW-1185">Reference proteome</keyword>
<feature type="domain" description="Dehydrogenase E1 component" evidence="5">
    <location>
        <begin position="9"/>
        <end position="100"/>
    </location>
</feature>
<dbReference type="EMBL" id="JAANQT010008085">
    <property type="protein sequence ID" value="KAG1283570.1"/>
    <property type="molecule type" value="Genomic_DNA"/>
</dbReference>
<gene>
    <name evidence="6" type="ORF">G6F64_014348</name>
</gene>
<keyword evidence="3" id="KW-0560">Oxidoreductase</keyword>
<evidence type="ECO:0000256" key="2">
    <source>
        <dbReference type="ARBA" id="ARBA00006936"/>
    </source>
</evidence>
<dbReference type="Gene3D" id="3.40.50.970">
    <property type="match status" value="1"/>
</dbReference>
<dbReference type="AlphaFoldDB" id="A0A9P6WU73"/>
<dbReference type="GO" id="GO:0045252">
    <property type="term" value="C:oxoglutarate dehydrogenase complex"/>
    <property type="evidence" value="ECO:0007669"/>
    <property type="project" value="TreeGrafter"/>
</dbReference>
<accession>A0A9P6WU73</accession>
<comment type="similarity">
    <text evidence="2">Belongs to the alpha-ketoglutarate dehydrogenase family.</text>
</comment>
<dbReference type="PANTHER" id="PTHR23152">
    <property type="entry name" value="2-OXOGLUTARATE DEHYDROGENASE"/>
    <property type="match status" value="1"/>
</dbReference>
<dbReference type="GO" id="GO:0030976">
    <property type="term" value="F:thiamine pyrophosphate binding"/>
    <property type="evidence" value="ECO:0007669"/>
    <property type="project" value="InterPro"/>
</dbReference>
<comment type="caution">
    <text evidence="6">The sequence shown here is derived from an EMBL/GenBank/DDBJ whole genome shotgun (WGS) entry which is preliminary data.</text>
</comment>
<proteinExistence type="inferred from homology"/>
<reference evidence="6" key="1">
    <citation type="journal article" date="2020" name="Microb. Genom.">
        <title>Genetic diversity of clinical and environmental Mucorales isolates obtained from an investigation of mucormycosis cases among solid organ transplant recipients.</title>
        <authorList>
            <person name="Nguyen M.H."/>
            <person name="Kaul D."/>
            <person name="Muto C."/>
            <person name="Cheng S.J."/>
            <person name="Richter R.A."/>
            <person name="Bruno V.M."/>
            <person name="Liu G."/>
            <person name="Beyhan S."/>
            <person name="Sundermann A.J."/>
            <person name="Mounaud S."/>
            <person name="Pasculle A.W."/>
            <person name="Nierman W.C."/>
            <person name="Driscoll E."/>
            <person name="Cumbie R."/>
            <person name="Clancy C.J."/>
            <person name="Dupont C.L."/>
        </authorList>
    </citation>
    <scope>NUCLEOTIDE SEQUENCE</scope>
    <source>
        <strain evidence="6">GL11</strain>
    </source>
</reference>
<evidence type="ECO:0000259" key="5">
    <source>
        <dbReference type="Pfam" id="PF00676"/>
    </source>
</evidence>
<evidence type="ECO:0000256" key="1">
    <source>
        <dbReference type="ARBA" id="ARBA00001964"/>
    </source>
</evidence>
<keyword evidence="4" id="KW-0786">Thiamine pyrophosphate</keyword>
<sequence length="104" mass="11452">MSQARGFAVGGTVHIVVNNQVGFTTSNPLDTRSTRYATDVAKMIAAPVQHVNGDDPEAVVFAAQLAFEFRQTFAKDVVIDLMCYRRWGHNEADEPAITQPLMRA</sequence>
<protein>
    <recommendedName>
        <fullName evidence="5">Dehydrogenase E1 component domain-containing protein</fullName>
    </recommendedName>
</protein>
<organism evidence="6 7">
    <name type="scientific">Rhizopus oryzae</name>
    <name type="common">Mucormycosis agent</name>
    <name type="synonym">Rhizopus arrhizus var. delemar</name>
    <dbReference type="NCBI Taxonomy" id="64495"/>
    <lineage>
        <taxon>Eukaryota</taxon>
        <taxon>Fungi</taxon>
        <taxon>Fungi incertae sedis</taxon>
        <taxon>Mucoromycota</taxon>
        <taxon>Mucoromycotina</taxon>
        <taxon>Mucoromycetes</taxon>
        <taxon>Mucorales</taxon>
        <taxon>Mucorineae</taxon>
        <taxon>Rhizopodaceae</taxon>
        <taxon>Rhizopus</taxon>
    </lineage>
</organism>
<dbReference type="SUPFAM" id="SSF52518">
    <property type="entry name" value="Thiamin diphosphate-binding fold (THDP-binding)"/>
    <property type="match status" value="1"/>
</dbReference>
<dbReference type="InterPro" id="IPR029061">
    <property type="entry name" value="THDP-binding"/>
</dbReference>
<name>A0A9P6WU73_RHIOR</name>